<reference evidence="6" key="4">
    <citation type="submission" date="2025-08" db="UniProtKB">
        <authorList>
            <consortium name="Ensembl"/>
        </authorList>
    </citation>
    <scope>IDENTIFICATION</scope>
</reference>
<protein>
    <submittedName>
        <fullName evidence="6">Prepronociceptin-like</fullName>
    </submittedName>
</protein>
<evidence type="ECO:0000256" key="5">
    <source>
        <dbReference type="SAM" id="SignalP"/>
    </source>
</evidence>
<dbReference type="OMA" id="DCLNCHR"/>
<dbReference type="GO" id="GO:0043025">
    <property type="term" value="C:neuronal cell body"/>
    <property type="evidence" value="ECO:0007669"/>
    <property type="project" value="TreeGrafter"/>
</dbReference>
<dbReference type="InterPro" id="IPR006024">
    <property type="entry name" value="Opioid_neupept"/>
</dbReference>
<dbReference type="GO" id="GO:0007218">
    <property type="term" value="P:neuropeptide signaling pathway"/>
    <property type="evidence" value="ECO:0007669"/>
    <property type="project" value="InterPro"/>
</dbReference>
<feature type="signal peptide" evidence="5">
    <location>
        <begin position="1"/>
        <end position="43"/>
    </location>
</feature>
<proteinExistence type="inferred from homology"/>
<dbReference type="InParanoid" id="A0A4W3IWF1"/>
<evidence type="ECO:0000256" key="2">
    <source>
        <dbReference type="ARBA" id="ARBA00008543"/>
    </source>
</evidence>
<dbReference type="GO" id="GO:0007600">
    <property type="term" value="P:sensory perception"/>
    <property type="evidence" value="ECO:0007669"/>
    <property type="project" value="TreeGrafter"/>
</dbReference>
<evidence type="ECO:0000313" key="6">
    <source>
        <dbReference type="Ensembl" id="ENSCMIP00000030533.1"/>
    </source>
</evidence>
<dbReference type="GO" id="GO:0043679">
    <property type="term" value="C:axon terminus"/>
    <property type="evidence" value="ECO:0007669"/>
    <property type="project" value="TreeGrafter"/>
</dbReference>
<dbReference type="STRING" id="7868.ENSCMIP00000030533"/>
<feature type="chain" id="PRO_5021404358" evidence="5">
    <location>
        <begin position="44"/>
        <end position="224"/>
    </location>
</feature>
<dbReference type="PRINTS" id="PR01028">
    <property type="entry name" value="OPIOIDPRCRSR"/>
</dbReference>
<accession>A0A4W3IWF1</accession>
<name>A0A4W3IWF1_CALMI</name>
<reference evidence="7" key="2">
    <citation type="journal article" date="2007" name="PLoS Biol.">
        <title>Survey sequencing and comparative analysis of the elephant shark (Callorhinchus milii) genome.</title>
        <authorList>
            <person name="Venkatesh B."/>
            <person name="Kirkness E.F."/>
            <person name="Loh Y.H."/>
            <person name="Halpern A.L."/>
            <person name="Lee A.P."/>
            <person name="Johnson J."/>
            <person name="Dandona N."/>
            <person name="Viswanathan L.D."/>
            <person name="Tay A."/>
            <person name="Venter J.C."/>
            <person name="Strausberg R.L."/>
            <person name="Brenner S."/>
        </authorList>
    </citation>
    <scope>NUCLEOTIDE SEQUENCE [LARGE SCALE GENOMIC DNA]</scope>
</reference>
<reference evidence="6" key="5">
    <citation type="submission" date="2025-09" db="UniProtKB">
        <authorList>
            <consortium name="Ensembl"/>
        </authorList>
    </citation>
    <scope>IDENTIFICATION</scope>
</reference>
<evidence type="ECO:0000256" key="3">
    <source>
        <dbReference type="ARBA" id="ARBA00022525"/>
    </source>
</evidence>
<comment type="similarity">
    <text evidence="2">Belongs to the opioid neuropeptide precursor family.</text>
</comment>
<sequence length="224" mass="24107">MSQGAGQTGWGKGKQGLELVMPGVRGRMAVLLVLLTLAACAQGQCPADCLTCDRMLQPAQRFNILVCALRCEGKLWDECRREETVKEGETVQPVGSWPLAGGKAAGLGVSLSVGQSQPGAWGLHPGGAVSSGPVWPLGDGLYLSPLGLSVSGKKRDLGPRAVEVNRSFQKRYGGFMGVRKSIRDWRTLNRQSSQKRYSKALLRRYFGLAARSSQYQSSAAQLNQ</sequence>
<dbReference type="AlphaFoldDB" id="A0A4W3IWF1"/>
<keyword evidence="4" id="KW-1015">Disulfide bond</keyword>
<dbReference type="Proteomes" id="UP000314986">
    <property type="component" value="Unassembled WGS sequence"/>
</dbReference>
<dbReference type="Ensembl" id="ENSCMIT00000031000.1">
    <property type="protein sequence ID" value="ENSCMIP00000030533.1"/>
    <property type="gene ID" value="ENSCMIG00000013132.1"/>
</dbReference>
<dbReference type="Pfam" id="PF01160">
    <property type="entry name" value="Opiods_neuropep"/>
    <property type="match status" value="1"/>
</dbReference>
<dbReference type="GO" id="GO:0005886">
    <property type="term" value="C:plasma membrane"/>
    <property type="evidence" value="ECO:0007669"/>
    <property type="project" value="TreeGrafter"/>
</dbReference>
<comment type="subcellular location">
    <subcellularLocation>
        <location evidence="1">Secreted</location>
    </subcellularLocation>
</comment>
<dbReference type="PANTHER" id="PTHR11438">
    <property type="entry name" value="PROENKEPHALIN"/>
    <property type="match status" value="1"/>
</dbReference>
<keyword evidence="3" id="KW-0964">Secreted</keyword>
<evidence type="ECO:0000256" key="1">
    <source>
        <dbReference type="ARBA" id="ARBA00004613"/>
    </source>
</evidence>
<gene>
    <name evidence="6" type="primary">LOC103188511</name>
</gene>
<dbReference type="GO" id="GO:0007268">
    <property type="term" value="P:chemical synaptic transmission"/>
    <property type="evidence" value="ECO:0007669"/>
    <property type="project" value="TreeGrafter"/>
</dbReference>
<evidence type="ECO:0000256" key="4">
    <source>
        <dbReference type="ARBA" id="ARBA00023157"/>
    </source>
</evidence>
<dbReference type="GO" id="GO:0030425">
    <property type="term" value="C:dendrite"/>
    <property type="evidence" value="ECO:0007669"/>
    <property type="project" value="TreeGrafter"/>
</dbReference>
<evidence type="ECO:0000313" key="7">
    <source>
        <dbReference type="Proteomes" id="UP000314986"/>
    </source>
</evidence>
<organism evidence="6 7">
    <name type="scientific">Callorhinchus milii</name>
    <name type="common">Ghost shark</name>
    <dbReference type="NCBI Taxonomy" id="7868"/>
    <lineage>
        <taxon>Eukaryota</taxon>
        <taxon>Metazoa</taxon>
        <taxon>Chordata</taxon>
        <taxon>Craniata</taxon>
        <taxon>Vertebrata</taxon>
        <taxon>Chondrichthyes</taxon>
        <taxon>Holocephali</taxon>
        <taxon>Chimaeriformes</taxon>
        <taxon>Callorhinchidae</taxon>
        <taxon>Callorhinchus</taxon>
    </lineage>
</organism>
<keyword evidence="5" id="KW-0732">Signal</keyword>
<dbReference type="GO" id="GO:0031628">
    <property type="term" value="F:opioid receptor binding"/>
    <property type="evidence" value="ECO:0007669"/>
    <property type="project" value="TreeGrafter"/>
</dbReference>
<reference evidence="7" key="3">
    <citation type="journal article" date="2014" name="Nature">
        <title>Elephant shark genome provides unique insights into gnathostome evolution.</title>
        <authorList>
            <consortium name="International Elephant Shark Genome Sequencing Consortium"/>
            <person name="Venkatesh B."/>
            <person name="Lee A.P."/>
            <person name="Ravi V."/>
            <person name="Maurya A.K."/>
            <person name="Lian M.M."/>
            <person name="Swann J.B."/>
            <person name="Ohta Y."/>
            <person name="Flajnik M.F."/>
            <person name="Sutoh Y."/>
            <person name="Kasahara M."/>
            <person name="Hoon S."/>
            <person name="Gangu V."/>
            <person name="Roy S.W."/>
            <person name="Irimia M."/>
            <person name="Korzh V."/>
            <person name="Kondrychyn I."/>
            <person name="Lim Z.W."/>
            <person name="Tay B.H."/>
            <person name="Tohari S."/>
            <person name="Kong K.W."/>
            <person name="Ho S."/>
            <person name="Lorente-Galdos B."/>
            <person name="Quilez J."/>
            <person name="Marques-Bonet T."/>
            <person name="Raney B.J."/>
            <person name="Ingham P.W."/>
            <person name="Tay A."/>
            <person name="Hillier L.W."/>
            <person name="Minx P."/>
            <person name="Boehm T."/>
            <person name="Wilson R.K."/>
            <person name="Brenner S."/>
            <person name="Warren W.C."/>
        </authorList>
    </citation>
    <scope>NUCLEOTIDE SEQUENCE [LARGE SCALE GENOMIC DNA]</scope>
</reference>
<reference evidence="7" key="1">
    <citation type="journal article" date="2006" name="Science">
        <title>Ancient noncoding elements conserved in the human genome.</title>
        <authorList>
            <person name="Venkatesh B."/>
            <person name="Kirkness E.F."/>
            <person name="Loh Y.H."/>
            <person name="Halpern A.L."/>
            <person name="Lee A.P."/>
            <person name="Johnson J."/>
            <person name="Dandona N."/>
            <person name="Viswanathan L.D."/>
            <person name="Tay A."/>
            <person name="Venter J.C."/>
            <person name="Strausberg R.L."/>
            <person name="Brenner S."/>
        </authorList>
    </citation>
    <scope>NUCLEOTIDE SEQUENCE [LARGE SCALE GENOMIC DNA]</scope>
</reference>
<dbReference type="GO" id="GO:0005576">
    <property type="term" value="C:extracellular region"/>
    <property type="evidence" value="ECO:0007669"/>
    <property type="project" value="UniProtKB-SubCell"/>
</dbReference>
<keyword evidence="7" id="KW-1185">Reference proteome</keyword>